<feature type="domain" description="PAC" evidence="1">
    <location>
        <begin position="1"/>
        <end position="29"/>
    </location>
</feature>
<name>F5L612_CALTT</name>
<dbReference type="Pfam" id="PF00563">
    <property type="entry name" value="EAL"/>
    <property type="match status" value="1"/>
</dbReference>
<dbReference type="EMBL" id="AFCE01000119">
    <property type="protein sequence ID" value="EGL83215.1"/>
    <property type="molecule type" value="Genomic_DNA"/>
</dbReference>
<sequence>MNNKGKPSKYVSIRTDITALKEQEEQAKYQAYYDELTGLYNRRYVQENFDKIIQPLLDDKQRKNGLAVCLVDLDRFQQVNDWLGQRAGDELLAMLGERFRHAIQVMAHFQLAARFGGDEFLLLLAGDNHRKLAGCLNRLARIVFALFNYQGQTIRLSFKVGASFYPQDGLNYDELVTKGDIALYQARESGQDLVIFDAALGEKLERQIEVERRLRQALDQDRLSMVYQPQYHLTSRRLAGLEALLCWQDDQLGPVSPVEVLQVAQNAGSLARLDEWALDRACRDLLFLRQHALPVRRVAVNLSPGFFARQDARDIVQGILQQYGLTGHDLELDEELMNTLTRYWI</sequence>
<dbReference type="RefSeq" id="WP_007504096.1">
    <property type="nucleotide sequence ID" value="NZ_AFCE01000119.1"/>
</dbReference>
<dbReference type="PANTHER" id="PTHR44757:SF2">
    <property type="entry name" value="BIOFILM ARCHITECTURE MAINTENANCE PROTEIN MBAA"/>
    <property type="match status" value="1"/>
</dbReference>
<dbReference type="Gene3D" id="3.30.70.270">
    <property type="match status" value="1"/>
</dbReference>
<feature type="domain" description="EAL" evidence="2">
    <location>
        <begin position="207"/>
        <end position="345"/>
    </location>
</feature>
<dbReference type="PROSITE" id="PS50113">
    <property type="entry name" value="PAC"/>
    <property type="match status" value="1"/>
</dbReference>
<evidence type="ECO:0000313" key="5">
    <source>
        <dbReference type="Proteomes" id="UP000010716"/>
    </source>
</evidence>
<evidence type="ECO:0000259" key="3">
    <source>
        <dbReference type="PROSITE" id="PS50887"/>
    </source>
</evidence>
<dbReference type="PROSITE" id="PS50883">
    <property type="entry name" value="EAL"/>
    <property type="match status" value="1"/>
</dbReference>
<dbReference type="InterPro" id="IPR000700">
    <property type="entry name" value="PAS-assoc_C"/>
</dbReference>
<comment type="caution">
    <text evidence="4">The sequence shown here is derived from an EMBL/GenBank/DDBJ whole genome shotgun (WGS) entry which is preliminary data.</text>
</comment>
<dbReference type="Proteomes" id="UP000010716">
    <property type="component" value="Unassembled WGS sequence"/>
</dbReference>
<dbReference type="SUPFAM" id="SSF55073">
    <property type="entry name" value="Nucleotide cyclase"/>
    <property type="match status" value="1"/>
</dbReference>
<accession>F5L612</accession>
<evidence type="ECO:0000313" key="4">
    <source>
        <dbReference type="EMBL" id="EGL83215.1"/>
    </source>
</evidence>
<reference evidence="4 5" key="1">
    <citation type="journal article" date="2011" name="J. Bacteriol.">
        <title>Draft genome sequence of the thermoalkaliphilic Caldalkalibacillus thermarum strain TA2.A1.</title>
        <authorList>
            <person name="Kalamorz F."/>
            <person name="Keis S."/>
            <person name="McMillan D.G."/>
            <person name="Olsson K."/>
            <person name="Stanton J.A."/>
            <person name="Stockwell P."/>
            <person name="Black M.A."/>
            <person name="Klingeman D.M."/>
            <person name="Land M.L."/>
            <person name="Han C.S."/>
            <person name="Martin S.L."/>
            <person name="Becher S.A."/>
            <person name="Peddie C.J."/>
            <person name="Morgan H.W."/>
            <person name="Matthies D."/>
            <person name="Preiss L."/>
            <person name="Meier T."/>
            <person name="Brown S.D."/>
            <person name="Cook G.M."/>
        </authorList>
    </citation>
    <scope>NUCLEOTIDE SEQUENCE [LARGE SCALE GENOMIC DNA]</scope>
    <source>
        <strain evidence="4 5">TA2.A1</strain>
    </source>
</reference>
<dbReference type="InterPro" id="IPR000160">
    <property type="entry name" value="GGDEF_dom"/>
</dbReference>
<evidence type="ECO:0000259" key="2">
    <source>
        <dbReference type="PROSITE" id="PS50883"/>
    </source>
</evidence>
<dbReference type="SUPFAM" id="SSF141868">
    <property type="entry name" value="EAL domain-like"/>
    <property type="match status" value="1"/>
</dbReference>
<organism evidence="4 5">
    <name type="scientific">Caldalkalibacillus thermarum (strain TA2.A1)</name>
    <dbReference type="NCBI Taxonomy" id="986075"/>
    <lineage>
        <taxon>Bacteria</taxon>
        <taxon>Bacillati</taxon>
        <taxon>Bacillota</taxon>
        <taxon>Bacilli</taxon>
        <taxon>Bacillales</taxon>
        <taxon>Bacillaceae</taxon>
        <taxon>Caldalkalibacillus</taxon>
    </lineage>
</organism>
<dbReference type="InterPro" id="IPR029787">
    <property type="entry name" value="Nucleotide_cyclase"/>
</dbReference>
<dbReference type="SMART" id="SM00052">
    <property type="entry name" value="EAL"/>
    <property type="match status" value="1"/>
</dbReference>
<gene>
    <name evidence="4" type="ORF">CathTA2_1225</name>
</gene>
<dbReference type="OrthoDB" id="9759607at2"/>
<dbReference type="eggNOG" id="COG5001">
    <property type="taxonomic scope" value="Bacteria"/>
</dbReference>
<dbReference type="AlphaFoldDB" id="F5L612"/>
<dbReference type="InterPro" id="IPR001633">
    <property type="entry name" value="EAL_dom"/>
</dbReference>
<dbReference type="PANTHER" id="PTHR44757">
    <property type="entry name" value="DIGUANYLATE CYCLASE DGCP"/>
    <property type="match status" value="1"/>
</dbReference>
<dbReference type="Pfam" id="PF00990">
    <property type="entry name" value="GGDEF"/>
    <property type="match status" value="1"/>
</dbReference>
<dbReference type="NCBIfam" id="TIGR00254">
    <property type="entry name" value="GGDEF"/>
    <property type="match status" value="1"/>
</dbReference>
<dbReference type="InterPro" id="IPR035919">
    <property type="entry name" value="EAL_sf"/>
</dbReference>
<proteinExistence type="predicted"/>
<dbReference type="SMART" id="SM00267">
    <property type="entry name" value="GGDEF"/>
    <property type="match status" value="1"/>
</dbReference>
<dbReference type="PROSITE" id="PS50887">
    <property type="entry name" value="GGDEF"/>
    <property type="match status" value="1"/>
</dbReference>
<evidence type="ECO:0000259" key="1">
    <source>
        <dbReference type="PROSITE" id="PS50113"/>
    </source>
</evidence>
<dbReference type="CDD" id="cd01949">
    <property type="entry name" value="GGDEF"/>
    <property type="match status" value="1"/>
</dbReference>
<dbReference type="InterPro" id="IPR043128">
    <property type="entry name" value="Rev_trsase/Diguanyl_cyclase"/>
</dbReference>
<feature type="domain" description="GGDEF" evidence="3">
    <location>
        <begin position="64"/>
        <end position="199"/>
    </location>
</feature>
<protein>
    <submittedName>
        <fullName evidence="4">Diguanylate cyclase/phosphodiesterase</fullName>
    </submittedName>
</protein>
<dbReference type="InterPro" id="IPR052155">
    <property type="entry name" value="Biofilm_reg_signaling"/>
</dbReference>
<dbReference type="Gene3D" id="3.20.20.450">
    <property type="entry name" value="EAL domain"/>
    <property type="match status" value="1"/>
</dbReference>
<dbReference type="CDD" id="cd01948">
    <property type="entry name" value="EAL"/>
    <property type="match status" value="1"/>
</dbReference>